<gene>
    <name evidence="1" type="ORF">WDS16_08630</name>
</gene>
<organism evidence="1 2">
    <name type="scientific">Rhodococcus sovatensis</name>
    <dbReference type="NCBI Taxonomy" id="1805840"/>
    <lineage>
        <taxon>Bacteria</taxon>
        <taxon>Bacillati</taxon>
        <taxon>Actinomycetota</taxon>
        <taxon>Actinomycetes</taxon>
        <taxon>Mycobacteriales</taxon>
        <taxon>Nocardiaceae</taxon>
        <taxon>Rhodococcus</taxon>
    </lineage>
</organism>
<dbReference type="Pfam" id="PF04268">
    <property type="entry name" value="SoxG"/>
    <property type="match status" value="1"/>
</dbReference>
<protein>
    <submittedName>
        <fullName evidence="1">Sarcosine oxidase subunit gamma family protein</fullName>
    </submittedName>
</protein>
<dbReference type="SUPFAM" id="SSF103025">
    <property type="entry name" value="Folate-binding domain"/>
    <property type="match status" value="1"/>
</dbReference>
<dbReference type="Proteomes" id="UP001432000">
    <property type="component" value="Chromosome"/>
</dbReference>
<dbReference type="EMBL" id="CP147846">
    <property type="protein sequence ID" value="WXG70542.1"/>
    <property type="molecule type" value="Genomic_DNA"/>
</dbReference>
<dbReference type="Gene3D" id="3.30.1360.120">
    <property type="entry name" value="Probable tRNA modification gtpase trme, domain 1"/>
    <property type="match status" value="1"/>
</dbReference>
<keyword evidence="2" id="KW-1185">Reference proteome</keyword>
<name>A0ABZ2PNT8_9NOCA</name>
<dbReference type="InterPro" id="IPR007375">
    <property type="entry name" value="SoxG"/>
</dbReference>
<sequence>MADILVPISPLHSLGERCAAQPESVRLAEEAFTAMADLWVDPGGPGGAAVAAVIGADLPSTPGTSVNTPSATVIWLGPQEWLVTTRSQPGVELESELQDAVRRHGGAATDVSAQRTVFRLSGKYARLVLSKGCSLDLHPSVYPEGTAQQTMLALAAVLIVAIDDVGTDYRLLVRSSFARYLAEWLLDASAEF</sequence>
<evidence type="ECO:0000313" key="2">
    <source>
        <dbReference type="Proteomes" id="UP001432000"/>
    </source>
</evidence>
<dbReference type="RefSeq" id="WP_338892019.1">
    <property type="nucleotide sequence ID" value="NZ_CP147846.1"/>
</dbReference>
<accession>A0ABZ2PNT8</accession>
<dbReference type="Gene3D" id="3.30.70.1520">
    <property type="entry name" value="Heterotetrameric sarcosine oxidase"/>
    <property type="match status" value="1"/>
</dbReference>
<proteinExistence type="predicted"/>
<reference evidence="1 2" key="1">
    <citation type="submission" date="2024-03" db="EMBL/GenBank/DDBJ databases">
        <title>Natural products discovery in diverse microorganisms through a two-stage MS feature dereplication strategy.</title>
        <authorList>
            <person name="Zhang R."/>
        </authorList>
    </citation>
    <scope>NUCLEOTIDE SEQUENCE [LARGE SCALE GENOMIC DNA]</scope>
    <source>
        <strain evidence="1 2">18930</strain>
    </source>
</reference>
<dbReference type="InterPro" id="IPR027266">
    <property type="entry name" value="TrmE/GcvT-like"/>
</dbReference>
<evidence type="ECO:0000313" key="1">
    <source>
        <dbReference type="EMBL" id="WXG70542.1"/>
    </source>
</evidence>